<dbReference type="EMBL" id="JAHLQN010000001">
    <property type="protein sequence ID" value="MBU5626169.1"/>
    <property type="molecule type" value="Genomic_DNA"/>
</dbReference>
<protein>
    <submittedName>
        <fullName evidence="1">Transcriptional repressor</fullName>
    </submittedName>
</protein>
<gene>
    <name evidence="1" type="ORF">KQI82_04430</name>
</gene>
<dbReference type="PANTHER" id="PTHR33202">
    <property type="entry name" value="ZINC UPTAKE REGULATION PROTEIN"/>
    <property type="match status" value="1"/>
</dbReference>
<accession>A0ABS6FA57</accession>
<dbReference type="Proteomes" id="UP000787672">
    <property type="component" value="Unassembled WGS sequence"/>
</dbReference>
<sequence length="132" mass="15160">MPYTTKQQRAVLSCIAAHRDGHVTALELAEELRGQGERVGLATVYRQLERLEQSGRIHKINTEAGACYQYCDHPEGGCFLLKCERCGRIQHMDCLHLEPLYRHIAQEHRFVINPRKTMFYGLCETCAKEGKK</sequence>
<dbReference type="InterPro" id="IPR002481">
    <property type="entry name" value="FUR"/>
</dbReference>
<organism evidence="1 2">
    <name type="scientific">Dysosmobacter acutus</name>
    <dbReference type="NCBI Taxonomy" id="2841504"/>
    <lineage>
        <taxon>Bacteria</taxon>
        <taxon>Bacillati</taxon>
        <taxon>Bacillota</taxon>
        <taxon>Clostridia</taxon>
        <taxon>Eubacteriales</taxon>
        <taxon>Oscillospiraceae</taxon>
        <taxon>Dysosmobacter</taxon>
    </lineage>
</organism>
<dbReference type="Pfam" id="PF01475">
    <property type="entry name" value="FUR"/>
    <property type="match status" value="1"/>
</dbReference>
<name>A0ABS6FA57_9FIRM</name>
<evidence type="ECO:0000313" key="1">
    <source>
        <dbReference type="EMBL" id="MBU5626169.1"/>
    </source>
</evidence>
<keyword evidence="2" id="KW-1185">Reference proteome</keyword>
<reference evidence="1 2" key="1">
    <citation type="submission" date="2021-06" db="EMBL/GenBank/DDBJ databases">
        <authorList>
            <person name="Sun Q."/>
            <person name="Li D."/>
        </authorList>
    </citation>
    <scope>NUCLEOTIDE SEQUENCE [LARGE SCALE GENOMIC DNA]</scope>
    <source>
        <strain evidence="1 2">MSJ-2</strain>
    </source>
</reference>
<dbReference type="CDD" id="cd07153">
    <property type="entry name" value="Fur_like"/>
    <property type="match status" value="1"/>
</dbReference>
<comment type="caution">
    <text evidence="1">The sequence shown here is derived from an EMBL/GenBank/DDBJ whole genome shotgun (WGS) entry which is preliminary data.</text>
</comment>
<dbReference type="PANTHER" id="PTHR33202:SF6">
    <property type="entry name" value="ZINC UPTAKE REGULATION PROTEIN"/>
    <property type="match status" value="1"/>
</dbReference>
<proteinExistence type="predicted"/>
<dbReference type="RefSeq" id="WP_216559245.1">
    <property type="nucleotide sequence ID" value="NZ_JAHLQN010000001.1"/>
</dbReference>
<evidence type="ECO:0000313" key="2">
    <source>
        <dbReference type="Proteomes" id="UP000787672"/>
    </source>
</evidence>